<name>A0A8H3LZP4_9GLOM</name>
<organism evidence="1 2">
    <name type="scientific">Rhizophagus clarus</name>
    <dbReference type="NCBI Taxonomy" id="94130"/>
    <lineage>
        <taxon>Eukaryota</taxon>
        <taxon>Fungi</taxon>
        <taxon>Fungi incertae sedis</taxon>
        <taxon>Mucoromycota</taxon>
        <taxon>Glomeromycotina</taxon>
        <taxon>Glomeromycetes</taxon>
        <taxon>Glomerales</taxon>
        <taxon>Glomeraceae</taxon>
        <taxon>Rhizophagus</taxon>
    </lineage>
</organism>
<dbReference type="AlphaFoldDB" id="A0A8H3LZP4"/>
<evidence type="ECO:0000313" key="2">
    <source>
        <dbReference type="Proteomes" id="UP000615446"/>
    </source>
</evidence>
<sequence>MRSVKETILSQITGRKGKSNYWCLVSGGASGIVKKDLPEYIQDAYERSIDIHFEYLRIDFGNGHQLAQNDYGLDPSVIVGLQIAHAFFIEKEYEMKFREFRAALSPNQFNNFDVQSVISECRKSLNLPDNHLFSLYLHIDEFQLIDSWDKNDKLEQISSTFTTGIKNYAYKWKYYPTMLQLLRDTCGLSRALERLFIICFGENSEGGKFFFKKLDNETVETNSAVAMKLMYYCVEGIAIDPNECLDDNNKNLTIRSLERDQHIILSSVDDTFRANMAIRMGKNALTLRQLYPSANLDVNFDMRIKLKPLRVCVANEQFPGKTELTDKHDGKSINWKSGDVVVVNGKSARFADIFLLREGQDTDHEDKKNQEKFPITIVFTSQPYAEIKQKQNVLVVSKEKFKEHFGPVFFSRASFAITRDINPTSGI</sequence>
<protein>
    <recommendedName>
        <fullName evidence="3">Crinkler effector protein N-terminal domain-containing protein</fullName>
    </recommendedName>
</protein>
<dbReference type="OrthoDB" id="2315391at2759"/>
<comment type="caution">
    <text evidence="1">The sequence shown here is derived from an EMBL/GenBank/DDBJ whole genome shotgun (WGS) entry which is preliminary data.</text>
</comment>
<reference evidence="1" key="1">
    <citation type="submission" date="2019-10" db="EMBL/GenBank/DDBJ databases">
        <title>Conservation and host-specific expression of non-tandemly repeated heterogenous ribosome RNA gene in arbuscular mycorrhizal fungi.</title>
        <authorList>
            <person name="Maeda T."/>
            <person name="Kobayashi Y."/>
            <person name="Nakagawa T."/>
            <person name="Ezawa T."/>
            <person name="Yamaguchi K."/>
            <person name="Bino T."/>
            <person name="Nishimoto Y."/>
            <person name="Shigenobu S."/>
            <person name="Kawaguchi M."/>
        </authorList>
    </citation>
    <scope>NUCLEOTIDE SEQUENCE</scope>
    <source>
        <strain evidence="1">HR1</strain>
    </source>
</reference>
<dbReference type="EMBL" id="BLAL01000239">
    <property type="protein sequence ID" value="GES94966.1"/>
    <property type="molecule type" value="Genomic_DNA"/>
</dbReference>
<evidence type="ECO:0008006" key="3">
    <source>
        <dbReference type="Google" id="ProtNLM"/>
    </source>
</evidence>
<proteinExistence type="predicted"/>
<dbReference type="Proteomes" id="UP000615446">
    <property type="component" value="Unassembled WGS sequence"/>
</dbReference>
<evidence type="ECO:0000313" key="1">
    <source>
        <dbReference type="EMBL" id="GES94966.1"/>
    </source>
</evidence>
<gene>
    <name evidence="1" type="ORF">RCL2_002165900</name>
</gene>
<accession>A0A8H3LZP4</accession>